<dbReference type="KEGG" id="bmic:BMR1_03g00947"/>
<sequence>MRGMFSNKWMSFVCFSILFVALKSDLEYVSALKLLRAPPQTSLFLEKLIDDGSDIPKDPIDTDKEESQSSLFKFNLNLFNKKSIWEADEKFVITLAKSRLNVILAQKLDKFLAKTCKIYTVDSEHSACINDIKIYAQKCIESNDLNSCYVIPIQPIAKLPTSRLYGLVPHVLNFSILIFTNLRSNLDRYYIDGSKDWFSHIFMRLKRFFGIRNKHSYFSDNRLMNKIFSRTSTTFGPDRSDSLLSNYIKFGAIEYAILLNTRSNLVKMILSSFAHIKFVRKRLYKFYTNKWKSIEGLVTRGHLKPVDLSNNPISDNIFKYFGKFSNNTNLSNAIAGAFLDHYKSLFSNSTDVNGEGSSGEGPSGEGFNGEGSSGEGPSGEGFNGEGFDGEGPSGEGPSGEGFNGEGFNGEGLNGEGPSGEGPSGEGLNEWNGLMNGTA</sequence>
<dbReference type="GeneID" id="33043687"/>
<evidence type="ECO:0000256" key="1">
    <source>
        <dbReference type="SAM" id="MobiDB-lite"/>
    </source>
</evidence>
<dbReference type="AlphaFoldDB" id="A0A1R4ABC9"/>
<reference evidence="3 4" key="3">
    <citation type="journal article" date="2016" name="Sci. Rep.">
        <title>Genome-wide diversity and gene expression profiling of Babesia microti isolates identify polymorphic genes that mediate host-pathogen interactions.</title>
        <authorList>
            <person name="Silva J.C."/>
            <person name="Cornillot E."/>
            <person name="McCracken C."/>
            <person name="Usmani-Brown S."/>
            <person name="Dwivedi A."/>
            <person name="Ifeonu O.O."/>
            <person name="Crabtree J."/>
            <person name="Gotia H.T."/>
            <person name="Virji A.Z."/>
            <person name="Reynes C."/>
            <person name="Colinge J."/>
            <person name="Kumar V."/>
            <person name="Lawres L."/>
            <person name="Pazzi J.E."/>
            <person name="Pablo J.V."/>
            <person name="Hung C."/>
            <person name="Brancato J."/>
            <person name="Kumari P."/>
            <person name="Orvis J."/>
            <person name="Tretina K."/>
            <person name="Chibucos M."/>
            <person name="Ott S."/>
            <person name="Sadzewicz L."/>
            <person name="Sengamalay N."/>
            <person name="Shetty A.C."/>
            <person name="Su Q."/>
            <person name="Tallon L."/>
            <person name="Fraser C.M."/>
            <person name="Frutos R."/>
            <person name="Molina D.M."/>
            <person name="Krause P.J."/>
            <person name="Ben Mamoun C."/>
        </authorList>
    </citation>
    <scope>NUCLEOTIDE SEQUENCE [LARGE SCALE GENOMIC DNA]</scope>
    <source>
        <strain evidence="3 4">RI</strain>
    </source>
</reference>
<gene>
    <name evidence="3" type="ORF">BMR1_03g00947</name>
</gene>
<name>A0A1R4ABC9_BABMR</name>
<feature type="signal peptide" evidence="2">
    <location>
        <begin position="1"/>
        <end position="31"/>
    </location>
</feature>
<reference evidence="3 4" key="2">
    <citation type="journal article" date="2013" name="PLoS ONE">
        <title>Whole genome mapping and re-organization of the nuclear and mitochondrial genomes of Babesia microti isolates.</title>
        <authorList>
            <person name="Cornillot E."/>
            <person name="Dassouli A."/>
            <person name="Garg A."/>
            <person name="Pachikara N."/>
            <person name="Randazzo S."/>
            <person name="Depoix D."/>
            <person name="Carcy B."/>
            <person name="Delbecq S."/>
            <person name="Frutos R."/>
            <person name="Silva J.C."/>
            <person name="Sutton R."/>
            <person name="Krause P.J."/>
            <person name="Mamoun C.B."/>
        </authorList>
    </citation>
    <scope>NUCLEOTIDE SEQUENCE [LARGE SCALE GENOMIC DNA]</scope>
    <source>
        <strain evidence="3 4">RI</strain>
    </source>
</reference>
<reference evidence="3 4" key="1">
    <citation type="journal article" date="2012" name="Nucleic Acids Res.">
        <title>Sequencing of the smallest Apicomplexan genome from the human pathogen Babesia microti.</title>
        <authorList>
            <person name="Cornillot E."/>
            <person name="Hadj-Kaddour K."/>
            <person name="Dassouli A."/>
            <person name="Noel B."/>
            <person name="Ranwez V."/>
            <person name="Vacherie B."/>
            <person name="Augagneur Y."/>
            <person name="Bres V."/>
            <person name="Duclos A."/>
            <person name="Randazzo S."/>
            <person name="Carcy B."/>
            <person name="Debierre-Grockiego F."/>
            <person name="Delbecq S."/>
            <person name="Moubri-Menage K."/>
            <person name="Shams-Eldin H."/>
            <person name="Usmani-Brown S."/>
            <person name="Bringaud F."/>
            <person name="Wincker P."/>
            <person name="Vivares C.P."/>
            <person name="Schwarz R.T."/>
            <person name="Schetters T.P."/>
            <person name="Krause P.J."/>
            <person name="Gorenflot A."/>
            <person name="Berry V."/>
            <person name="Barbe V."/>
            <person name="Ben Mamoun C."/>
        </authorList>
    </citation>
    <scope>NUCLEOTIDE SEQUENCE [LARGE SCALE GENOMIC DNA]</scope>
    <source>
        <strain evidence="3 4">RI</strain>
    </source>
</reference>
<dbReference type="EMBL" id="LN871598">
    <property type="protein sequence ID" value="SJK86298.1"/>
    <property type="molecule type" value="Genomic_DNA"/>
</dbReference>
<evidence type="ECO:0000313" key="3">
    <source>
        <dbReference type="EMBL" id="SJK86298.1"/>
    </source>
</evidence>
<feature type="compositionally biased region" description="Gly residues" evidence="1">
    <location>
        <begin position="356"/>
        <end position="424"/>
    </location>
</feature>
<dbReference type="RefSeq" id="XP_021338473.1">
    <property type="nucleotide sequence ID" value="XM_021481887.1"/>
</dbReference>
<keyword evidence="4" id="KW-1185">Reference proteome</keyword>
<keyword evidence="2" id="KW-0732">Signal</keyword>
<proteinExistence type="predicted"/>
<accession>A0A1R4ABC9</accession>
<dbReference type="VEuPathDB" id="PiroplasmaDB:BMR1_03g00947"/>
<organism evidence="3 4">
    <name type="scientific">Babesia microti (strain RI)</name>
    <dbReference type="NCBI Taxonomy" id="1133968"/>
    <lineage>
        <taxon>Eukaryota</taxon>
        <taxon>Sar</taxon>
        <taxon>Alveolata</taxon>
        <taxon>Apicomplexa</taxon>
        <taxon>Aconoidasida</taxon>
        <taxon>Piroplasmida</taxon>
        <taxon>Babesiidae</taxon>
        <taxon>Babesia</taxon>
    </lineage>
</organism>
<feature type="chain" id="PRO_5012616435" evidence="2">
    <location>
        <begin position="32"/>
        <end position="438"/>
    </location>
</feature>
<evidence type="ECO:0000256" key="2">
    <source>
        <dbReference type="SAM" id="SignalP"/>
    </source>
</evidence>
<protein>
    <submittedName>
        <fullName evidence="3">Uncharacterized protein</fullName>
    </submittedName>
</protein>
<feature type="region of interest" description="Disordered" evidence="1">
    <location>
        <begin position="351"/>
        <end position="438"/>
    </location>
</feature>
<dbReference type="Proteomes" id="UP000002899">
    <property type="component" value="Chromosome III"/>
</dbReference>
<evidence type="ECO:0000313" key="4">
    <source>
        <dbReference type="Proteomes" id="UP000002899"/>
    </source>
</evidence>